<gene>
    <name evidence="7" type="ORF">Cop2CBH44_04220</name>
</gene>
<dbReference type="InterPro" id="IPR000757">
    <property type="entry name" value="Beta-glucanase-like"/>
</dbReference>
<reference evidence="8" key="1">
    <citation type="submission" date="2020-07" db="EMBL/GenBank/DDBJ databases">
        <title>Complete genome sequencing of Coprobacter sp. strain 2CBH44.</title>
        <authorList>
            <person name="Sakamoto M."/>
            <person name="Murakami T."/>
            <person name="Mori H."/>
        </authorList>
    </citation>
    <scope>NUCLEOTIDE SEQUENCE [LARGE SCALE GENOMIC DNA]</scope>
    <source>
        <strain evidence="8">2CBH44</strain>
    </source>
</reference>
<dbReference type="PANTHER" id="PTHR10963:SF55">
    <property type="entry name" value="GLYCOSIDE HYDROLASE FAMILY 16 PROTEIN"/>
    <property type="match status" value="1"/>
</dbReference>
<dbReference type="RefSeq" id="WP_021929858.1">
    <property type="nucleotide sequence ID" value="NZ_AP023322.1"/>
</dbReference>
<dbReference type="GO" id="GO:0004553">
    <property type="term" value="F:hydrolase activity, hydrolyzing O-glycosyl compounds"/>
    <property type="evidence" value="ECO:0007669"/>
    <property type="project" value="InterPro"/>
</dbReference>
<protein>
    <recommendedName>
        <fullName evidence="6">GH16 domain-containing protein</fullName>
    </recommendedName>
</protein>
<dbReference type="InterPro" id="IPR008263">
    <property type="entry name" value="GH16_AS"/>
</dbReference>
<proteinExistence type="inferred from homology"/>
<feature type="signal peptide" evidence="5">
    <location>
        <begin position="1"/>
        <end position="19"/>
    </location>
</feature>
<dbReference type="CDD" id="cd08023">
    <property type="entry name" value="GH16_laminarinase_like"/>
    <property type="match status" value="1"/>
</dbReference>
<keyword evidence="4" id="KW-0326">Glycosidase</keyword>
<dbReference type="InterPro" id="IPR050546">
    <property type="entry name" value="Glycosyl_Hydrlase_16"/>
</dbReference>
<dbReference type="Gene3D" id="2.60.120.200">
    <property type="match status" value="1"/>
</dbReference>
<keyword evidence="3" id="KW-0378">Hydrolase</keyword>
<dbReference type="SUPFAM" id="SSF49899">
    <property type="entry name" value="Concanavalin A-like lectins/glucanases"/>
    <property type="match status" value="1"/>
</dbReference>
<dbReference type="Pfam" id="PF00722">
    <property type="entry name" value="Glyco_hydro_16"/>
    <property type="match status" value="1"/>
</dbReference>
<sequence>MLKKIIGIICCAFPLALSAQTGDWKLVWQDEFEYTGLPDPKVWGYEYGQSIRNKESQFYTRSRIENTRVGGGTLQIIARKEPYNGKKDNYTSGSVITKGTKEFLYGRVEVSARLPYGRGIWPAIWMLPAEDYYGGWPHSGEIDIMEYVGFDPSKIHINIHNDTYNNSKKGSKGIWYEVSNLHNKYHLYAMEWSPEKIDFFIDEVKVFTFAKEADNFSVWPFDRPFYLILNVAIGGGWGGQQGIDDSIFPQMMEVDYVRVYQKNK</sequence>
<dbReference type="PANTHER" id="PTHR10963">
    <property type="entry name" value="GLYCOSYL HYDROLASE-RELATED"/>
    <property type="match status" value="1"/>
</dbReference>
<name>A0A7G1HQV7_9BACT</name>
<dbReference type="GO" id="GO:0005975">
    <property type="term" value="P:carbohydrate metabolic process"/>
    <property type="evidence" value="ECO:0007669"/>
    <property type="project" value="InterPro"/>
</dbReference>
<dbReference type="Proteomes" id="UP000594042">
    <property type="component" value="Chromosome"/>
</dbReference>
<comment type="similarity">
    <text evidence="1">Belongs to the glycosyl hydrolase 16 family.</text>
</comment>
<evidence type="ECO:0000313" key="7">
    <source>
        <dbReference type="EMBL" id="BCI62069.1"/>
    </source>
</evidence>
<feature type="chain" id="PRO_5028865892" description="GH16 domain-containing protein" evidence="5">
    <location>
        <begin position="20"/>
        <end position="264"/>
    </location>
</feature>
<dbReference type="PROSITE" id="PS01034">
    <property type="entry name" value="GH16_1"/>
    <property type="match status" value="1"/>
</dbReference>
<dbReference type="KEGG" id="copr:Cop2CBH44_04220"/>
<dbReference type="AlphaFoldDB" id="A0A7G1HQV7"/>
<evidence type="ECO:0000256" key="2">
    <source>
        <dbReference type="ARBA" id="ARBA00022729"/>
    </source>
</evidence>
<evidence type="ECO:0000256" key="5">
    <source>
        <dbReference type="SAM" id="SignalP"/>
    </source>
</evidence>
<keyword evidence="8" id="KW-1185">Reference proteome</keyword>
<accession>A0A7G1HQV7</accession>
<evidence type="ECO:0000256" key="4">
    <source>
        <dbReference type="ARBA" id="ARBA00023295"/>
    </source>
</evidence>
<dbReference type="EMBL" id="AP023322">
    <property type="protein sequence ID" value="BCI62069.1"/>
    <property type="molecule type" value="Genomic_DNA"/>
</dbReference>
<evidence type="ECO:0000259" key="6">
    <source>
        <dbReference type="PROSITE" id="PS51762"/>
    </source>
</evidence>
<evidence type="ECO:0000256" key="1">
    <source>
        <dbReference type="ARBA" id="ARBA00006865"/>
    </source>
</evidence>
<evidence type="ECO:0000313" key="8">
    <source>
        <dbReference type="Proteomes" id="UP000594042"/>
    </source>
</evidence>
<evidence type="ECO:0000256" key="3">
    <source>
        <dbReference type="ARBA" id="ARBA00022801"/>
    </source>
</evidence>
<dbReference type="InterPro" id="IPR013320">
    <property type="entry name" value="ConA-like_dom_sf"/>
</dbReference>
<keyword evidence="2 5" id="KW-0732">Signal</keyword>
<organism evidence="7 8">
    <name type="scientific">Coprobacter secundus subsp. similis</name>
    <dbReference type="NCBI Taxonomy" id="2751153"/>
    <lineage>
        <taxon>Bacteria</taxon>
        <taxon>Pseudomonadati</taxon>
        <taxon>Bacteroidota</taxon>
        <taxon>Bacteroidia</taxon>
        <taxon>Bacteroidales</taxon>
        <taxon>Barnesiellaceae</taxon>
        <taxon>Coprobacter</taxon>
    </lineage>
</organism>
<feature type="domain" description="GH16" evidence="6">
    <location>
        <begin position="32"/>
        <end position="264"/>
    </location>
</feature>
<dbReference type="PROSITE" id="PS51762">
    <property type="entry name" value="GH16_2"/>
    <property type="match status" value="1"/>
</dbReference>